<comment type="caution">
    <text evidence="1">The sequence shown here is derived from an EMBL/GenBank/DDBJ whole genome shotgun (WGS) entry which is preliminary data.</text>
</comment>
<sequence>MFYFTKYAENKFDILNKHKVFFRREQVEDAVACPDKQGRKAGLLTAEKDGVKVIYKKEEGVIKIITFYPVKNV</sequence>
<evidence type="ECO:0000313" key="1">
    <source>
        <dbReference type="EMBL" id="OGF31110.1"/>
    </source>
</evidence>
<protein>
    <recommendedName>
        <fullName evidence="3">DUF4258 domain-containing protein</fullName>
    </recommendedName>
</protein>
<dbReference type="AlphaFoldDB" id="A0A1F5SWN2"/>
<accession>A0A1F5SWN2</accession>
<evidence type="ECO:0008006" key="3">
    <source>
        <dbReference type="Google" id="ProtNLM"/>
    </source>
</evidence>
<dbReference type="Proteomes" id="UP000176915">
    <property type="component" value="Unassembled WGS sequence"/>
</dbReference>
<reference evidence="1 2" key="1">
    <citation type="journal article" date="2016" name="Nat. Commun.">
        <title>Thousands of microbial genomes shed light on interconnected biogeochemical processes in an aquifer system.</title>
        <authorList>
            <person name="Anantharaman K."/>
            <person name="Brown C.T."/>
            <person name="Hug L.A."/>
            <person name="Sharon I."/>
            <person name="Castelle C.J."/>
            <person name="Probst A.J."/>
            <person name="Thomas B.C."/>
            <person name="Singh A."/>
            <person name="Wilkins M.J."/>
            <person name="Karaoz U."/>
            <person name="Brodie E.L."/>
            <person name="Williams K.H."/>
            <person name="Hubbard S.S."/>
            <person name="Banfield J.F."/>
        </authorList>
    </citation>
    <scope>NUCLEOTIDE SEQUENCE [LARGE SCALE GENOMIC DNA]</scope>
</reference>
<dbReference type="EMBL" id="MFFY01000032">
    <property type="protein sequence ID" value="OGF31110.1"/>
    <property type="molecule type" value="Genomic_DNA"/>
</dbReference>
<evidence type="ECO:0000313" key="2">
    <source>
        <dbReference type="Proteomes" id="UP000176915"/>
    </source>
</evidence>
<proteinExistence type="predicted"/>
<organism evidence="1 2">
    <name type="scientific">Candidatus Falkowbacteria bacterium RIFCSPLOWO2_12_FULL_45_13</name>
    <dbReference type="NCBI Taxonomy" id="1797991"/>
    <lineage>
        <taxon>Bacteria</taxon>
        <taxon>Candidatus Falkowiibacteriota</taxon>
    </lineage>
</organism>
<gene>
    <name evidence="1" type="ORF">A3H09_04235</name>
</gene>
<name>A0A1F5SWN2_9BACT</name>